<dbReference type="Proteomes" id="UP000199696">
    <property type="component" value="Unassembled WGS sequence"/>
</dbReference>
<protein>
    <submittedName>
        <fullName evidence="2">Helix-turn-helix domain-containing protein</fullName>
    </submittedName>
</protein>
<name>A0A1C6USW9_9ACTN</name>
<dbReference type="InterPro" id="IPR001387">
    <property type="entry name" value="Cro/C1-type_HTH"/>
</dbReference>
<dbReference type="STRING" id="227316.GA0070604_3571"/>
<dbReference type="Pfam" id="PF16158">
    <property type="entry name" value="N_BRCA1_IG"/>
    <property type="match status" value="1"/>
</dbReference>
<proteinExistence type="predicted"/>
<sequence length="242" mass="26203">MRAAQAREVIGARMRELRESAETSLTRAATLSGWGKGHLSRVERGLTKPSRGLVEWYDTTFGAGQALLGQFLDLEAAVRVGREMSLRDARLRRTTGAARFPVVAGGTVPVDHDPADCCLLMDEDPPDGTVVPCGQVFDKTWTVRNAGPVPWRGRWLTRQGAPGVAGRLQSPIRVQLDEVAPGADAVIRIRLRAPRVEAACTAYFKITDATGRLYFPGSQSSPLHCTINAVEWDARRGGPGCA</sequence>
<dbReference type="CDD" id="cd00093">
    <property type="entry name" value="HTH_XRE"/>
    <property type="match status" value="1"/>
</dbReference>
<dbReference type="AlphaFoldDB" id="A0A1C6USW9"/>
<dbReference type="InterPro" id="IPR010982">
    <property type="entry name" value="Lambda_DNA-bd_dom_sf"/>
</dbReference>
<dbReference type="GO" id="GO:0003677">
    <property type="term" value="F:DNA binding"/>
    <property type="evidence" value="ECO:0007669"/>
    <property type="project" value="InterPro"/>
</dbReference>
<dbReference type="OrthoDB" id="166850at2"/>
<keyword evidence="3" id="KW-1185">Reference proteome</keyword>
<dbReference type="CDD" id="cd14947">
    <property type="entry name" value="NBR1_like"/>
    <property type="match status" value="1"/>
</dbReference>
<organism evidence="2 3">
    <name type="scientific">Micromonospora eburnea</name>
    <dbReference type="NCBI Taxonomy" id="227316"/>
    <lineage>
        <taxon>Bacteria</taxon>
        <taxon>Bacillati</taxon>
        <taxon>Actinomycetota</taxon>
        <taxon>Actinomycetes</taxon>
        <taxon>Micromonosporales</taxon>
        <taxon>Micromonosporaceae</taxon>
        <taxon>Micromonospora</taxon>
    </lineage>
</organism>
<feature type="domain" description="Nbr1 FW" evidence="1">
    <location>
        <begin position="126"/>
        <end position="215"/>
    </location>
</feature>
<dbReference type="RefSeq" id="WP_091119211.1">
    <property type="nucleotide sequence ID" value="NZ_FMHY01000002.1"/>
</dbReference>
<gene>
    <name evidence="2" type="ORF">GA0070604_3571</name>
</gene>
<evidence type="ECO:0000313" key="2">
    <source>
        <dbReference type="EMBL" id="SCL57195.1"/>
    </source>
</evidence>
<dbReference type="Pfam" id="PF13560">
    <property type="entry name" value="HTH_31"/>
    <property type="match status" value="1"/>
</dbReference>
<dbReference type="EMBL" id="FMHY01000002">
    <property type="protein sequence ID" value="SCL57195.1"/>
    <property type="molecule type" value="Genomic_DNA"/>
</dbReference>
<dbReference type="InterPro" id="IPR013783">
    <property type="entry name" value="Ig-like_fold"/>
</dbReference>
<dbReference type="SUPFAM" id="SSF47413">
    <property type="entry name" value="lambda repressor-like DNA-binding domains"/>
    <property type="match status" value="1"/>
</dbReference>
<reference evidence="3" key="1">
    <citation type="submission" date="2016-06" db="EMBL/GenBank/DDBJ databases">
        <authorList>
            <person name="Varghese N."/>
            <person name="Submissions Spin"/>
        </authorList>
    </citation>
    <scope>NUCLEOTIDE SEQUENCE [LARGE SCALE GENOMIC DNA]</scope>
    <source>
        <strain evidence="3">DSM 44814</strain>
    </source>
</reference>
<evidence type="ECO:0000259" key="1">
    <source>
        <dbReference type="Pfam" id="PF16158"/>
    </source>
</evidence>
<dbReference type="InterPro" id="IPR032350">
    <property type="entry name" value="Nbr1_FW"/>
</dbReference>
<evidence type="ECO:0000313" key="3">
    <source>
        <dbReference type="Proteomes" id="UP000199696"/>
    </source>
</evidence>
<accession>A0A1C6USW9</accession>
<dbReference type="GO" id="GO:0005975">
    <property type="term" value="P:carbohydrate metabolic process"/>
    <property type="evidence" value="ECO:0007669"/>
    <property type="project" value="UniProtKB-ARBA"/>
</dbReference>
<dbReference type="Gene3D" id="1.10.260.40">
    <property type="entry name" value="lambda repressor-like DNA-binding domains"/>
    <property type="match status" value="1"/>
</dbReference>
<dbReference type="Gene3D" id="2.60.40.10">
    <property type="entry name" value="Immunoglobulins"/>
    <property type="match status" value="1"/>
</dbReference>